<dbReference type="Pfam" id="PF12680">
    <property type="entry name" value="SnoaL_2"/>
    <property type="match status" value="1"/>
</dbReference>
<dbReference type="Proteomes" id="UP000603904">
    <property type="component" value="Unassembled WGS sequence"/>
</dbReference>
<dbReference type="Gene3D" id="3.10.450.50">
    <property type="match status" value="1"/>
</dbReference>
<gene>
    <name evidence="2" type="ORF">Mco01_43040</name>
</gene>
<dbReference type="InterPro" id="IPR032710">
    <property type="entry name" value="NTF2-like_dom_sf"/>
</dbReference>
<proteinExistence type="predicted"/>
<reference evidence="2 3" key="1">
    <citation type="submission" date="2021-01" db="EMBL/GenBank/DDBJ databases">
        <title>Whole genome shotgun sequence of Microbispora corallina NBRC 16416.</title>
        <authorList>
            <person name="Komaki H."/>
            <person name="Tamura T."/>
        </authorList>
    </citation>
    <scope>NUCLEOTIDE SEQUENCE [LARGE SCALE GENOMIC DNA]</scope>
    <source>
        <strain evidence="2 3">NBRC 16416</strain>
    </source>
</reference>
<dbReference type="SUPFAM" id="SSF54427">
    <property type="entry name" value="NTF2-like"/>
    <property type="match status" value="1"/>
</dbReference>
<dbReference type="PANTHER" id="PTHR38436">
    <property type="entry name" value="POLYKETIDE CYCLASE SNOAL-LIKE DOMAIN"/>
    <property type="match status" value="1"/>
</dbReference>
<accession>A0ABQ4G2M5</accession>
<organism evidence="2 3">
    <name type="scientific">Microbispora corallina</name>
    <dbReference type="NCBI Taxonomy" id="83302"/>
    <lineage>
        <taxon>Bacteria</taxon>
        <taxon>Bacillati</taxon>
        <taxon>Actinomycetota</taxon>
        <taxon>Actinomycetes</taxon>
        <taxon>Streptosporangiales</taxon>
        <taxon>Streptosporangiaceae</taxon>
        <taxon>Microbispora</taxon>
    </lineage>
</organism>
<keyword evidence="3" id="KW-1185">Reference proteome</keyword>
<feature type="domain" description="SnoaL-like" evidence="1">
    <location>
        <begin position="10"/>
        <end position="121"/>
    </location>
</feature>
<sequence>MPDLPEVTDAMIGAFNAHDLKAALLCYTPGAVYVSPSGMGEGRDEIASFLGAFLTGFPDVRVTPWSTLVLDDLVVIEWTLTGTHEGPFLMPGGEVLPATGRCVGIRGCGARTMDRHLIAAHRVFYDQLELYAQLGAELAPETP</sequence>
<comment type="caution">
    <text evidence="2">The sequence shown here is derived from an EMBL/GenBank/DDBJ whole genome shotgun (WGS) entry which is preliminary data.</text>
</comment>
<evidence type="ECO:0000313" key="3">
    <source>
        <dbReference type="Proteomes" id="UP000603904"/>
    </source>
</evidence>
<dbReference type="EMBL" id="BOOC01000021">
    <property type="protein sequence ID" value="GIH41304.1"/>
    <property type="molecule type" value="Genomic_DNA"/>
</dbReference>
<dbReference type="PANTHER" id="PTHR38436:SF1">
    <property type="entry name" value="ESTER CYCLASE"/>
    <property type="match status" value="1"/>
</dbReference>
<evidence type="ECO:0000313" key="2">
    <source>
        <dbReference type="EMBL" id="GIH41304.1"/>
    </source>
</evidence>
<name>A0ABQ4G2M5_9ACTN</name>
<dbReference type="InterPro" id="IPR037401">
    <property type="entry name" value="SnoaL-like"/>
</dbReference>
<dbReference type="InterPro" id="IPR009959">
    <property type="entry name" value="Cyclase_SnoaL-like"/>
</dbReference>
<evidence type="ECO:0000259" key="1">
    <source>
        <dbReference type="Pfam" id="PF12680"/>
    </source>
</evidence>
<protein>
    <recommendedName>
        <fullName evidence="1">SnoaL-like domain-containing protein</fullName>
    </recommendedName>
</protein>
<dbReference type="RefSeq" id="WP_204058650.1">
    <property type="nucleotide sequence ID" value="NZ_BAAAGP010000012.1"/>
</dbReference>